<dbReference type="EMBL" id="JAVIJP010000053">
    <property type="protein sequence ID" value="KAL3624796.1"/>
    <property type="molecule type" value="Genomic_DNA"/>
</dbReference>
<evidence type="ECO:0000313" key="2">
    <source>
        <dbReference type="Proteomes" id="UP001632038"/>
    </source>
</evidence>
<sequence length="336" mass="38622">MTVAKHISGKTHFKRTFLRNPNDHNKQVKKMAFEFDKYFAKLSLQQMVGKKNLTGKYFQCSCEISVLNNDEFETLGSSISDYLSFDHSNIGRFFGPFCGDPPEYVLIGFEKTPIPLFQLPSVFFKQFKGVSYEFLPVFEDTHQNIYQMAYVQEFQDFIDMLGSEKIPEATYLINHPIMWSSERRIDFLQDVHEHCNTSVDDKLLKLIKVVNLEPEVGHIWSYIHYSVCKDLSLSTKSLPDSYAYFRVHVAPKADKVATPPLPVKGIHEYHKLDQDFVKGLDLYLSLTTPSFFMAVYHATVTAMVDETTSRVTKECFLKYIDCSFDIGDVGSGPDIK</sequence>
<dbReference type="AlphaFoldDB" id="A0ABD3C624"/>
<dbReference type="Proteomes" id="UP001632038">
    <property type="component" value="Unassembled WGS sequence"/>
</dbReference>
<reference evidence="2" key="1">
    <citation type="journal article" date="2024" name="IScience">
        <title>Strigolactones Initiate the Formation of Haustorium-like Structures in Castilleja.</title>
        <authorList>
            <person name="Buerger M."/>
            <person name="Peterson D."/>
            <person name="Chory J."/>
        </authorList>
    </citation>
    <scope>NUCLEOTIDE SEQUENCE [LARGE SCALE GENOMIC DNA]</scope>
</reference>
<name>A0ABD3C624_9LAMI</name>
<accession>A0ABD3C624</accession>
<evidence type="ECO:0000313" key="1">
    <source>
        <dbReference type="EMBL" id="KAL3624796.1"/>
    </source>
</evidence>
<keyword evidence="2" id="KW-1185">Reference proteome</keyword>
<organism evidence="1 2">
    <name type="scientific">Castilleja foliolosa</name>
    <dbReference type="NCBI Taxonomy" id="1961234"/>
    <lineage>
        <taxon>Eukaryota</taxon>
        <taxon>Viridiplantae</taxon>
        <taxon>Streptophyta</taxon>
        <taxon>Embryophyta</taxon>
        <taxon>Tracheophyta</taxon>
        <taxon>Spermatophyta</taxon>
        <taxon>Magnoliopsida</taxon>
        <taxon>eudicotyledons</taxon>
        <taxon>Gunneridae</taxon>
        <taxon>Pentapetalae</taxon>
        <taxon>asterids</taxon>
        <taxon>lamiids</taxon>
        <taxon>Lamiales</taxon>
        <taxon>Orobanchaceae</taxon>
        <taxon>Pedicularideae</taxon>
        <taxon>Castillejinae</taxon>
        <taxon>Castilleja</taxon>
    </lineage>
</organism>
<gene>
    <name evidence="1" type="ORF">CASFOL_031464</name>
</gene>
<protein>
    <submittedName>
        <fullName evidence="1">Uncharacterized protein</fullName>
    </submittedName>
</protein>
<proteinExistence type="predicted"/>
<comment type="caution">
    <text evidence="1">The sequence shown here is derived from an EMBL/GenBank/DDBJ whole genome shotgun (WGS) entry which is preliminary data.</text>
</comment>